<keyword evidence="1" id="KW-0732">Signal</keyword>
<reference evidence="3" key="1">
    <citation type="submission" date="2025-08" db="UniProtKB">
        <authorList>
            <consortium name="RefSeq"/>
        </authorList>
    </citation>
    <scope>IDENTIFICATION</scope>
    <source>
        <tissue evidence="3">Whole larvae</tissue>
    </source>
</reference>
<proteinExistence type="predicted"/>
<evidence type="ECO:0000313" key="3">
    <source>
        <dbReference type="RefSeq" id="XP_052753432.1"/>
    </source>
</evidence>
<evidence type="ECO:0000256" key="1">
    <source>
        <dbReference type="SAM" id="SignalP"/>
    </source>
</evidence>
<dbReference type="GeneID" id="113510959"/>
<organism evidence="2 3">
    <name type="scientific">Galleria mellonella</name>
    <name type="common">Greater wax moth</name>
    <dbReference type="NCBI Taxonomy" id="7137"/>
    <lineage>
        <taxon>Eukaryota</taxon>
        <taxon>Metazoa</taxon>
        <taxon>Ecdysozoa</taxon>
        <taxon>Arthropoda</taxon>
        <taxon>Hexapoda</taxon>
        <taxon>Insecta</taxon>
        <taxon>Pterygota</taxon>
        <taxon>Neoptera</taxon>
        <taxon>Endopterygota</taxon>
        <taxon>Lepidoptera</taxon>
        <taxon>Glossata</taxon>
        <taxon>Ditrysia</taxon>
        <taxon>Pyraloidea</taxon>
        <taxon>Pyralidae</taxon>
        <taxon>Galleriinae</taxon>
        <taxon>Galleria</taxon>
    </lineage>
</organism>
<name>A0ABM3MPY8_GALME</name>
<evidence type="ECO:0000313" key="2">
    <source>
        <dbReference type="Proteomes" id="UP001652740"/>
    </source>
</evidence>
<protein>
    <submittedName>
        <fullName evidence="3">Uncharacterized protein LOC113510959</fullName>
    </submittedName>
</protein>
<gene>
    <name evidence="3" type="primary">LOC113510959</name>
</gene>
<dbReference type="RefSeq" id="XP_052753432.1">
    <property type="nucleotide sequence ID" value="XM_052897472.1"/>
</dbReference>
<keyword evidence="2" id="KW-1185">Reference proteome</keyword>
<dbReference type="Proteomes" id="UP001652740">
    <property type="component" value="Unplaced"/>
</dbReference>
<feature type="signal peptide" evidence="1">
    <location>
        <begin position="1"/>
        <end position="19"/>
    </location>
</feature>
<sequence>MHVFFILFVIIIPFADVYSSSIEKTVMEYFMSDTVRSFKKTWEVYRKSHESAINLMLKENYGNNKGVNIFKKITKDTKLLSKGFYFSDNAVDVVLQDLYLLEMPHMLMSETAFSLDSNVLYVETKLSKMIVEATYILFRNESAVAYGDKDASNVSPFALQQVQRTGEIVLLVEGCVLSGLVIARLMGQSVNLGSESFKLTECRFNIEITSPGLGAPPIISPYFSKEQASQLGHLIMRPLRDELMPKLQGAIFTYINTTSVFQTDLPKFRHAQECIFKRTQVYISDVVKRLNKLTVEYGKDYLQMDDLLIKWNELRNRKQYKTEILLANMTLSGLETLYSVQTGGPYRLDSVRIDETLRYNSIQVRGKLYIDSEEDNGQYGFAAELLDVAVRLTINVATENGRPKEELNVKTLRASKAVHNFEFESWREIELNHFNLNSVASRALISGYLLNEVSKCVIIHLSKMFIEVIGSTTINKKPL</sequence>
<feature type="chain" id="PRO_5045036363" evidence="1">
    <location>
        <begin position="20"/>
        <end position="479"/>
    </location>
</feature>
<accession>A0ABM3MPY8</accession>